<reference evidence="2 3" key="1">
    <citation type="submission" date="2017-06" db="EMBL/GenBank/DDBJ databases">
        <title>Herbaspirillum phytohormonus sp. nov., isolated from the root nodule of Robinia pseudoacacia in lead-zinc mine.</title>
        <authorList>
            <person name="Fan M."/>
            <person name="Lin Y."/>
        </authorList>
    </citation>
    <scope>NUCLEOTIDE SEQUENCE [LARGE SCALE GENOMIC DNA]</scope>
    <source>
        <strain evidence="2 3">HZ10</strain>
    </source>
</reference>
<proteinExistence type="predicted"/>
<accession>A0A246WW35</accession>
<dbReference type="Proteomes" id="UP000197596">
    <property type="component" value="Unassembled WGS sequence"/>
</dbReference>
<gene>
    <name evidence="2" type="ORF">CEJ42_00295</name>
</gene>
<organism evidence="2 3">
    <name type="scientific">Herbaspirillum robiniae</name>
    <dbReference type="NCBI Taxonomy" id="2014887"/>
    <lineage>
        <taxon>Bacteria</taxon>
        <taxon>Pseudomonadati</taxon>
        <taxon>Pseudomonadota</taxon>
        <taxon>Betaproteobacteria</taxon>
        <taxon>Burkholderiales</taxon>
        <taxon>Oxalobacteraceae</taxon>
        <taxon>Herbaspirillum</taxon>
    </lineage>
</organism>
<evidence type="ECO:0000313" key="2">
    <source>
        <dbReference type="EMBL" id="OWY30566.1"/>
    </source>
</evidence>
<dbReference type="Gene3D" id="3.30.1330.80">
    <property type="entry name" value="Hypothetical protein, similar to alpha- acetolactate decarboxylase, domain 2"/>
    <property type="match status" value="2"/>
</dbReference>
<name>A0A246WW35_9BURK</name>
<evidence type="ECO:0000259" key="1">
    <source>
        <dbReference type="Pfam" id="PF03479"/>
    </source>
</evidence>
<dbReference type="EMBL" id="NJGU01000001">
    <property type="protein sequence ID" value="OWY30566.1"/>
    <property type="molecule type" value="Genomic_DNA"/>
</dbReference>
<protein>
    <submittedName>
        <fullName evidence="2">DUF296 domain-containing protein</fullName>
    </submittedName>
</protein>
<sequence length="292" mass="31867">MSARPAFARTVRHPGKPDPVRIVSLEAEAMSHSFTLQAGRSLRDAMSIPLAQAGMDGGTVRFENLRVRPLHFLMPALAVDDQHAAFYSDPHSMEEGTLIEYAVATYGRKDGEPFVHCHAVWRGRDGQPQGGHLMMDKTIVEESGQAQAWGVHDATMATKYDPETNFTLFHPTRLSDAAQPAGGKRVVLARIRPDEDLTMAVEEACRSHGIAQAVIRGSVGSIIGADFEDGRVLEDRATEILVRSGEVKNGPDGLRARLEIALINPEGKVCEGVLARGRNPVLICFELVLEEQ</sequence>
<dbReference type="RefSeq" id="WP_088749709.1">
    <property type="nucleotide sequence ID" value="NZ_NJGU01000001.1"/>
</dbReference>
<feature type="domain" description="PPC" evidence="1">
    <location>
        <begin position="185"/>
        <end position="291"/>
    </location>
</feature>
<dbReference type="AlphaFoldDB" id="A0A246WW35"/>
<comment type="caution">
    <text evidence="2">The sequence shown here is derived from an EMBL/GenBank/DDBJ whole genome shotgun (WGS) entry which is preliminary data.</text>
</comment>
<dbReference type="Pfam" id="PF03479">
    <property type="entry name" value="PCC"/>
    <property type="match status" value="1"/>
</dbReference>
<evidence type="ECO:0000313" key="3">
    <source>
        <dbReference type="Proteomes" id="UP000197596"/>
    </source>
</evidence>
<dbReference type="InterPro" id="IPR005175">
    <property type="entry name" value="PPC_dom"/>
</dbReference>
<dbReference type="SUPFAM" id="SSF117856">
    <property type="entry name" value="AF0104/ALDC/Ptd012-like"/>
    <property type="match status" value="2"/>
</dbReference>